<keyword evidence="3" id="KW-0472">Membrane</keyword>
<feature type="transmembrane region" description="Helical" evidence="3">
    <location>
        <begin position="181"/>
        <end position="199"/>
    </location>
</feature>
<dbReference type="InterPro" id="IPR016032">
    <property type="entry name" value="Sig_transdc_resp-reg_C-effctor"/>
</dbReference>
<accession>A0ABX0VLC8</accession>
<feature type="DNA-binding region" description="OmpR/PhoB-type" evidence="2">
    <location>
        <begin position="2"/>
        <end position="106"/>
    </location>
</feature>
<protein>
    <submittedName>
        <fullName evidence="5">Transcriptional regulator</fullName>
    </submittedName>
</protein>
<reference evidence="5 6" key="1">
    <citation type="journal article" date="2020" name="Microorganisms">
        <title>Polyphasic Characterisation of Cedecea colo sp. nov., a New Enteric Bacterium Isolated from the Koala Hindgut.</title>
        <authorList>
            <person name="Boath J.M."/>
            <person name="Dakhal S."/>
            <person name="Van T.T.H."/>
            <person name="Moore R.J."/>
            <person name="Dekiwadia C."/>
            <person name="Macreadie I.G."/>
        </authorList>
    </citation>
    <scope>NUCLEOTIDE SEQUENCE [LARGE SCALE GENOMIC DNA]</scope>
    <source>
        <strain evidence="5 6">ZA</strain>
    </source>
</reference>
<name>A0ABX0VLC8_9ENTR</name>
<evidence type="ECO:0000313" key="5">
    <source>
        <dbReference type="EMBL" id="NIY47844.1"/>
    </source>
</evidence>
<dbReference type="InterPro" id="IPR001867">
    <property type="entry name" value="OmpR/PhoB-type_DNA-bd"/>
</dbReference>
<evidence type="ECO:0000256" key="1">
    <source>
        <dbReference type="ARBA" id="ARBA00023125"/>
    </source>
</evidence>
<evidence type="ECO:0000256" key="3">
    <source>
        <dbReference type="SAM" id="Phobius"/>
    </source>
</evidence>
<dbReference type="Gene3D" id="1.10.10.10">
    <property type="entry name" value="Winged helix-like DNA-binding domain superfamily/Winged helix DNA-binding domain"/>
    <property type="match status" value="1"/>
</dbReference>
<keyword evidence="3" id="KW-1133">Transmembrane helix</keyword>
<dbReference type="PROSITE" id="PS51755">
    <property type="entry name" value="OMPR_PHOB"/>
    <property type="match status" value="1"/>
</dbReference>
<sequence length="286" mass="32247">MHNHYIINEAVEFHPATSTLHDLHNPDVVVALNSPAGRCLLLLISRVGAIVTQQEFMDIVWKQSGMRVTSNAYYQNISVLRKGLKRIGLGEDIIVTIPRIGLTLATGTRIRKLTTEPLVEIDHENAHFIDVNALTPEEPKSDSSELTAGRSVEISLANEEHPQKKILIDDKKSLATKLSRYSLILAVVIIAIIFIAWYATKTTSNFFSDYVAVKSIKGCKILLSQPLPARSYQEYAQGFGERFIEDCQDYPWIYVTKIPHLSRTSVIRCDKPFEHSTSCISEYFIE</sequence>
<dbReference type="SUPFAM" id="SSF46894">
    <property type="entry name" value="C-terminal effector domain of the bipartite response regulators"/>
    <property type="match status" value="1"/>
</dbReference>
<feature type="domain" description="OmpR/PhoB-type" evidence="4">
    <location>
        <begin position="2"/>
        <end position="106"/>
    </location>
</feature>
<dbReference type="SMART" id="SM00862">
    <property type="entry name" value="Trans_reg_C"/>
    <property type="match status" value="1"/>
</dbReference>
<dbReference type="InterPro" id="IPR036388">
    <property type="entry name" value="WH-like_DNA-bd_sf"/>
</dbReference>
<evidence type="ECO:0000256" key="2">
    <source>
        <dbReference type="PROSITE-ProRule" id="PRU01091"/>
    </source>
</evidence>
<dbReference type="Proteomes" id="UP000697927">
    <property type="component" value="Unassembled WGS sequence"/>
</dbReference>
<dbReference type="EMBL" id="SOYS01000003">
    <property type="protein sequence ID" value="NIY47844.1"/>
    <property type="molecule type" value="Genomic_DNA"/>
</dbReference>
<evidence type="ECO:0000259" key="4">
    <source>
        <dbReference type="PROSITE" id="PS51755"/>
    </source>
</evidence>
<proteinExistence type="predicted"/>
<organism evidence="5 6">
    <name type="scientific">Cedecea colo</name>
    <dbReference type="NCBI Taxonomy" id="2552946"/>
    <lineage>
        <taxon>Bacteria</taxon>
        <taxon>Pseudomonadati</taxon>
        <taxon>Pseudomonadota</taxon>
        <taxon>Gammaproteobacteria</taxon>
        <taxon>Enterobacterales</taxon>
        <taxon>Enterobacteriaceae</taxon>
        <taxon>Cedecea</taxon>
    </lineage>
</organism>
<dbReference type="Pfam" id="PF00486">
    <property type="entry name" value="Trans_reg_C"/>
    <property type="match status" value="1"/>
</dbReference>
<keyword evidence="1 2" id="KW-0238">DNA-binding</keyword>
<comment type="caution">
    <text evidence="5">The sequence shown here is derived from an EMBL/GenBank/DDBJ whole genome shotgun (WGS) entry which is preliminary data.</text>
</comment>
<keyword evidence="6" id="KW-1185">Reference proteome</keyword>
<evidence type="ECO:0000313" key="6">
    <source>
        <dbReference type="Proteomes" id="UP000697927"/>
    </source>
</evidence>
<keyword evidence="3" id="KW-0812">Transmembrane</keyword>
<dbReference type="RefSeq" id="WP_167610487.1">
    <property type="nucleotide sequence ID" value="NZ_SOYS01000003.1"/>
</dbReference>
<gene>
    <name evidence="5" type="ORF">E2L00_09950</name>
</gene>